<evidence type="ECO:0000313" key="3">
    <source>
        <dbReference type="Proteomes" id="UP000323506"/>
    </source>
</evidence>
<feature type="signal peptide" evidence="1">
    <location>
        <begin position="1"/>
        <end position="19"/>
    </location>
</feature>
<accession>A0A5D2B5Q1</accession>
<sequence>MNFVGFSLCITSLPVFVLATGGQGEKPGTFPHKCLLPQNESSEKILVKEFGMGPSKELYADSTQ</sequence>
<proteinExistence type="predicted"/>
<keyword evidence="1" id="KW-0732">Signal</keyword>
<evidence type="ECO:0000313" key="2">
    <source>
        <dbReference type="EMBL" id="TYG52707.1"/>
    </source>
</evidence>
<dbReference type="Proteomes" id="UP000323506">
    <property type="component" value="Chromosome D09"/>
</dbReference>
<dbReference type="EMBL" id="CM017709">
    <property type="protein sequence ID" value="TYG52707.1"/>
    <property type="molecule type" value="Genomic_DNA"/>
</dbReference>
<reference evidence="2 3" key="1">
    <citation type="submission" date="2019-06" db="EMBL/GenBank/DDBJ databases">
        <title>WGS assembly of Gossypium darwinii.</title>
        <authorList>
            <person name="Chen Z.J."/>
            <person name="Sreedasyam A."/>
            <person name="Ando A."/>
            <person name="Song Q."/>
            <person name="De L."/>
            <person name="Hulse-Kemp A."/>
            <person name="Ding M."/>
            <person name="Ye W."/>
            <person name="Kirkbride R."/>
            <person name="Jenkins J."/>
            <person name="Plott C."/>
            <person name="Lovell J."/>
            <person name="Lin Y.-M."/>
            <person name="Vaughn R."/>
            <person name="Liu B."/>
            <person name="Li W."/>
            <person name="Simpson S."/>
            <person name="Scheffler B."/>
            <person name="Saski C."/>
            <person name="Grover C."/>
            <person name="Hu G."/>
            <person name="Conover J."/>
            <person name="Carlson J."/>
            <person name="Shu S."/>
            <person name="Boston L."/>
            <person name="Williams M."/>
            <person name="Peterson D."/>
            <person name="Mcgee K."/>
            <person name="Jones D."/>
            <person name="Wendel J."/>
            <person name="Stelly D."/>
            <person name="Grimwood J."/>
            <person name="Schmutz J."/>
        </authorList>
    </citation>
    <scope>NUCLEOTIDE SEQUENCE [LARGE SCALE GENOMIC DNA]</scope>
    <source>
        <strain evidence="2">1808015.09</strain>
    </source>
</reference>
<organism evidence="2 3">
    <name type="scientific">Gossypium darwinii</name>
    <name type="common">Darwin's cotton</name>
    <name type="synonym">Gossypium barbadense var. darwinii</name>
    <dbReference type="NCBI Taxonomy" id="34276"/>
    <lineage>
        <taxon>Eukaryota</taxon>
        <taxon>Viridiplantae</taxon>
        <taxon>Streptophyta</taxon>
        <taxon>Embryophyta</taxon>
        <taxon>Tracheophyta</taxon>
        <taxon>Spermatophyta</taxon>
        <taxon>Magnoliopsida</taxon>
        <taxon>eudicotyledons</taxon>
        <taxon>Gunneridae</taxon>
        <taxon>Pentapetalae</taxon>
        <taxon>rosids</taxon>
        <taxon>malvids</taxon>
        <taxon>Malvales</taxon>
        <taxon>Malvaceae</taxon>
        <taxon>Malvoideae</taxon>
        <taxon>Gossypium</taxon>
    </lineage>
</organism>
<evidence type="ECO:0000256" key="1">
    <source>
        <dbReference type="SAM" id="SignalP"/>
    </source>
</evidence>
<keyword evidence="3" id="KW-1185">Reference proteome</keyword>
<feature type="chain" id="PRO_5022999205" evidence="1">
    <location>
        <begin position="20"/>
        <end position="64"/>
    </location>
</feature>
<name>A0A5D2B5Q1_GOSDA</name>
<gene>
    <name evidence="2" type="ORF">ES288_D09G050300v1</name>
</gene>
<dbReference type="AlphaFoldDB" id="A0A5D2B5Q1"/>
<protein>
    <submittedName>
        <fullName evidence="2">Uncharacterized protein</fullName>
    </submittedName>
</protein>